<protein>
    <recommendedName>
        <fullName evidence="3">Natural product</fullName>
    </recommendedName>
</protein>
<dbReference type="RefSeq" id="WP_187561415.1">
    <property type="nucleotide sequence ID" value="NZ_JACGWS010000003.1"/>
</dbReference>
<gene>
    <name evidence="1" type="ORF">H2O64_06810</name>
</gene>
<organism evidence="1 2">
    <name type="scientific">Kordia aestuariivivens</name>
    <dbReference type="NCBI Taxonomy" id="2759037"/>
    <lineage>
        <taxon>Bacteria</taxon>
        <taxon>Pseudomonadati</taxon>
        <taxon>Bacteroidota</taxon>
        <taxon>Flavobacteriia</taxon>
        <taxon>Flavobacteriales</taxon>
        <taxon>Flavobacteriaceae</taxon>
        <taxon>Kordia</taxon>
    </lineage>
</organism>
<sequence length="63" mass="7193">MKKKNFKNLSLNKKAVSSLTYESAKGGAFSDGPMCDSREPEFCNWTYNQWCYDTGDLWCTAPK</sequence>
<proteinExistence type="predicted"/>
<name>A0ABR7Q730_9FLAO</name>
<dbReference type="Proteomes" id="UP000619238">
    <property type="component" value="Unassembled WGS sequence"/>
</dbReference>
<keyword evidence="2" id="KW-1185">Reference proteome</keyword>
<dbReference type="NCBIfam" id="NF038153">
    <property type="entry name" value="lant_leader_L1a"/>
    <property type="match status" value="1"/>
</dbReference>
<comment type="caution">
    <text evidence="1">The sequence shown here is derived from an EMBL/GenBank/DDBJ whole genome shotgun (WGS) entry which is preliminary data.</text>
</comment>
<reference evidence="1 2" key="1">
    <citation type="submission" date="2020-07" db="EMBL/GenBank/DDBJ databases">
        <title>Description of Kordia aestuariivivens sp. nov., isolated from a tidal flat.</title>
        <authorList>
            <person name="Park S."/>
            <person name="Yoon J.-H."/>
        </authorList>
    </citation>
    <scope>NUCLEOTIDE SEQUENCE [LARGE SCALE GENOMIC DNA]</scope>
    <source>
        <strain evidence="1 2">YSTF-M3</strain>
    </source>
</reference>
<dbReference type="InterPro" id="IPR058238">
    <property type="entry name" value="Lant_leader_dom"/>
</dbReference>
<dbReference type="EMBL" id="JACGWS010000003">
    <property type="protein sequence ID" value="MBC8754375.1"/>
    <property type="molecule type" value="Genomic_DNA"/>
</dbReference>
<evidence type="ECO:0000313" key="2">
    <source>
        <dbReference type="Proteomes" id="UP000619238"/>
    </source>
</evidence>
<accession>A0ABR7Q730</accession>
<evidence type="ECO:0000313" key="1">
    <source>
        <dbReference type="EMBL" id="MBC8754375.1"/>
    </source>
</evidence>
<evidence type="ECO:0008006" key="3">
    <source>
        <dbReference type="Google" id="ProtNLM"/>
    </source>
</evidence>